<dbReference type="InterPro" id="IPR028082">
    <property type="entry name" value="Peripla_BP_I"/>
</dbReference>
<evidence type="ECO:0000313" key="6">
    <source>
        <dbReference type="Proteomes" id="UP000225889"/>
    </source>
</evidence>
<evidence type="ECO:0000259" key="4">
    <source>
        <dbReference type="Pfam" id="PF13407"/>
    </source>
</evidence>
<dbReference type="AlphaFoldDB" id="A0A2G3DZT0"/>
<comment type="subcellular location">
    <subcellularLocation>
        <location evidence="1">Cell envelope</location>
    </subcellularLocation>
</comment>
<gene>
    <name evidence="5" type="ORF">CSX01_00615</name>
</gene>
<dbReference type="GO" id="GO:0030246">
    <property type="term" value="F:carbohydrate binding"/>
    <property type="evidence" value="ECO:0007669"/>
    <property type="project" value="UniProtKB-ARBA"/>
</dbReference>
<reference evidence="5 6" key="2">
    <citation type="submission" date="2017-10" db="EMBL/GenBank/DDBJ databases">
        <authorList>
            <person name="Banno H."/>
            <person name="Chua N.-H."/>
        </authorList>
    </citation>
    <scope>NUCLEOTIDE SEQUENCE [LARGE SCALE GENOMIC DNA]</scope>
    <source>
        <strain evidence="5 6">JK626</strain>
    </source>
</reference>
<dbReference type="PANTHER" id="PTHR46847">
    <property type="entry name" value="D-ALLOSE-BINDING PERIPLASMIC PROTEIN-RELATED"/>
    <property type="match status" value="1"/>
</dbReference>
<dbReference type="Pfam" id="PF13407">
    <property type="entry name" value="Peripla_BP_4"/>
    <property type="match status" value="1"/>
</dbReference>
<evidence type="ECO:0000256" key="1">
    <source>
        <dbReference type="ARBA" id="ARBA00004196"/>
    </source>
</evidence>
<evidence type="ECO:0000256" key="2">
    <source>
        <dbReference type="ARBA" id="ARBA00007639"/>
    </source>
</evidence>
<dbReference type="Gene3D" id="3.40.50.2300">
    <property type="match status" value="2"/>
</dbReference>
<dbReference type="InterPro" id="IPR025997">
    <property type="entry name" value="SBP_2_dom"/>
</dbReference>
<dbReference type="EMBL" id="PDYF01000003">
    <property type="protein sequence ID" value="PHU36489.1"/>
    <property type="molecule type" value="Genomic_DNA"/>
</dbReference>
<dbReference type="GO" id="GO:0030313">
    <property type="term" value="C:cell envelope"/>
    <property type="evidence" value="ECO:0007669"/>
    <property type="project" value="UniProtKB-SubCell"/>
</dbReference>
<sequence length="346" mass="37017">MFSSLRLLRRIPIMMNNRLKKIAALLVAGVMVIGMTLTGCGNSSSGSGGGSAKGMKIFFSTLTLDTFKEMLQNGVVEGGKEAGVTVDVGEECGSVDEQVAQIKQAVDAGYDAIICNPVDATTALQLEVTAGDTPILFVNSQPDEQYLEPDKYMYVGSYDKDAGNFQAEYVWNKLGQPSSMNIVLFQGEPGHPAAGLRTTAVKEYYKKNGIDVTFVFNDTAYWDTAKAAEEFKLFLKTKQPFDAVICNNDSMAVGVVQAMREVGLDPGKIPVVGVDATTEGCQSIIDGGMQFTVYQSATGQGAAAIQTAIALATKGTAKGIEGLTEDGYYVWVPYEPVDASNVKDYM</sequence>
<evidence type="ECO:0000313" key="5">
    <source>
        <dbReference type="EMBL" id="PHU36489.1"/>
    </source>
</evidence>
<reference evidence="5 6" key="1">
    <citation type="submission" date="2017-10" db="EMBL/GenBank/DDBJ databases">
        <title>Resolving the taxonomy of Roseburia spp., Eubacterium rectale and Agathobacter spp. through phylogenomic analysis.</title>
        <authorList>
            <person name="Sheridan P.O."/>
            <person name="Walker A.W."/>
            <person name="Duncan S.H."/>
            <person name="Scott K.P."/>
            <person name="Toole P.W.O."/>
            <person name="Luis P."/>
            <person name="Flint H.J."/>
        </authorList>
    </citation>
    <scope>NUCLEOTIDE SEQUENCE [LARGE SCALE GENOMIC DNA]</scope>
    <source>
        <strain evidence="5 6">JK626</strain>
    </source>
</reference>
<keyword evidence="3" id="KW-0732">Signal</keyword>
<evidence type="ECO:0000256" key="3">
    <source>
        <dbReference type="ARBA" id="ARBA00022729"/>
    </source>
</evidence>
<name>A0A2G3DZT0_9FIRM</name>
<organism evidence="5 6">
    <name type="scientific">Pseudobutyrivibrio ruminis</name>
    <dbReference type="NCBI Taxonomy" id="46206"/>
    <lineage>
        <taxon>Bacteria</taxon>
        <taxon>Bacillati</taxon>
        <taxon>Bacillota</taxon>
        <taxon>Clostridia</taxon>
        <taxon>Lachnospirales</taxon>
        <taxon>Lachnospiraceae</taxon>
        <taxon>Pseudobutyrivibrio</taxon>
    </lineage>
</organism>
<comment type="caution">
    <text evidence="5">The sequence shown here is derived from an EMBL/GenBank/DDBJ whole genome shotgun (WGS) entry which is preliminary data.</text>
</comment>
<dbReference type="PANTHER" id="PTHR46847:SF1">
    <property type="entry name" value="D-ALLOSE-BINDING PERIPLASMIC PROTEIN-RELATED"/>
    <property type="match status" value="1"/>
</dbReference>
<accession>A0A2G3DZT0</accession>
<protein>
    <submittedName>
        <fullName evidence="5">Sugar ABC transporter substrate-binding protein</fullName>
    </submittedName>
</protein>
<dbReference type="Proteomes" id="UP000225889">
    <property type="component" value="Unassembled WGS sequence"/>
</dbReference>
<feature type="domain" description="Periplasmic binding protein" evidence="4">
    <location>
        <begin position="65"/>
        <end position="313"/>
    </location>
</feature>
<comment type="similarity">
    <text evidence="2">Belongs to the bacterial solute-binding protein 2 family.</text>
</comment>
<proteinExistence type="inferred from homology"/>
<dbReference type="CDD" id="cd01536">
    <property type="entry name" value="PBP1_ABC_sugar_binding-like"/>
    <property type="match status" value="1"/>
</dbReference>
<dbReference type="SUPFAM" id="SSF53822">
    <property type="entry name" value="Periplasmic binding protein-like I"/>
    <property type="match status" value="1"/>
</dbReference>